<protein>
    <submittedName>
        <fullName evidence="1">Uncharacterized protein</fullName>
    </submittedName>
</protein>
<organism evidence="1 2">
    <name type="scientific">Ceraceosorus guamensis</name>
    <dbReference type="NCBI Taxonomy" id="1522189"/>
    <lineage>
        <taxon>Eukaryota</taxon>
        <taxon>Fungi</taxon>
        <taxon>Dikarya</taxon>
        <taxon>Basidiomycota</taxon>
        <taxon>Ustilaginomycotina</taxon>
        <taxon>Exobasidiomycetes</taxon>
        <taxon>Ceraceosorales</taxon>
        <taxon>Ceraceosoraceae</taxon>
        <taxon>Ceraceosorus</taxon>
    </lineage>
</organism>
<name>A0A316VPP7_9BASI</name>
<reference evidence="1 2" key="1">
    <citation type="journal article" date="2018" name="Mol. Biol. Evol.">
        <title>Broad Genomic Sampling Reveals a Smut Pathogenic Ancestry of the Fungal Clade Ustilaginomycotina.</title>
        <authorList>
            <person name="Kijpornyongpan T."/>
            <person name="Mondo S.J."/>
            <person name="Barry K."/>
            <person name="Sandor L."/>
            <person name="Lee J."/>
            <person name="Lipzen A."/>
            <person name="Pangilinan J."/>
            <person name="LaButti K."/>
            <person name="Hainaut M."/>
            <person name="Henrissat B."/>
            <person name="Grigoriev I.V."/>
            <person name="Spatafora J.W."/>
            <person name="Aime M.C."/>
        </authorList>
    </citation>
    <scope>NUCLEOTIDE SEQUENCE [LARGE SCALE GENOMIC DNA]</scope>
    <source>
        <strain evidence="1 2">MCA 4658</strain>
    </source>
</reference>
<dbReference type="OrthoDB" id="10402324at2759"/>
<keyword evidence="2" id="KW-1185">Reference proteome</keyword>
<dbReference type="GeneID" id="37037169"/>
<evidence type="ECO:0000313" key="2">
    <source>
        <dbReference type="Proteomes" id="UP000245783"/>
    </source>
</evidence>
<evidence type="ECO:0000313" key="1">
    <source>
        <dbReference type="EMBL" id="PWN39619.1"/>
    </source>
</evidence>
<dbReference type="RefSeq" id="XP_025366779.1">
    <property type="nucleotide sequence ID" value="XM_025515299.1"/>
</dbReference>
<sequence length="219" mass="24927">MRMSDCNSTLAYFIQGYSGNPMSPFDVQFDPASDTLISSFLWGVSLVRPFSWLSQPDLLAQVQVALVHYKLLDRGDLHIDGTIAQVRDSILIQSRVCQALHEGTDQDITYSHLVLIDLQHHRLDPLWQKNQSHFFEDVRLWHLESRSEIGEEVNDPSHPGFVTDGEQPWDVVDRVRDMYMDATTIYVWRAKTGLHYIDFGIAAKIASNIASAAPPEDQE</sequence>
<dbReference type="EMBL" id="KZ819454">
    <property type="protein sequence ID" value="PWN39619.1"/>
    <property type="molecule type" value="Genomic_DNA"/>
</dbReference>
<gene>
    <name evidence="1" type="ORF">IE81DRAFT_332197</name>
</gene>
<dbReference type="AlphaFoldDB" id="A0A316VPP7"/>
<accession>A0A316VPP7</accession>
<dbReference type="InParanoid" id="A0A316VPP7"/>
<dbReference type="Proteomes" id="UP000245783">
    <property type="component" value="Unassembled WGS sequence"/>
</dbReference>
<proteinExistence type="predicted"/>